<dbReference type="AlphaFoldDB" id="A0A0B7FD08"/>
<name>A0A0B7FD08_THACB</name>
<protein>
    <recommendedName>
        <fullName evidence="3">F-box domain-containing protein</fullName>
    </recommendedName>
</protein>
<reference evidence="1 2" key="1">
    <citation type="submission" date="2014-11" db="EMBL/GenBank/DDBJ databases">
        <authorList>
            <person name="Wibberg Daniel"/>
        </authorList>
    </citation>
    <scope>NUCLEOTIDE SEQUENCE [LARGE SCALE GENOMIC DNA]</scope>
    <source>
        <strain evidence="1">Rhizoctonia solani AG1-IB 7/3/14</strain>
    </source>
</reference>
<accession>A0A0B7FD08</accession>
<dbReference type="Proteomes" id="UP000059188">
    <property type="component" value="Unassembled WGS sequence"/>
</dbReference>
<dbReference type="EMBL" id="LN679101">
    <property type="protein sequence ID" value="CEL55941.1"/>
    <property type="molecule type" value="Genomic_DNA"/>
</dbReference>
<sequence>MHLPDIIYLVSDLLGENDRARLAQVSRLYFRLVMPSAWRTVIGATQLFKLIPGVRVDTPGLLAGTETINIPNNLENVDFTRFQLYADFVEHLQLFKSPAIVTKVNRWDRLLQYTKRNPLLPSLRSIGLGTYWPQSISHYAWIAAFISPSVRTIETHSLVRRKLPTISSEVALGIFNLLIDRCPDLESLSIFVDPQQRTSRLEPRLPSGGTHQQGHYELLFEAIKHVRNLSCTSSMTDSCQDTFLLLSRLPKLEALQVYASQHNDTNIIPTFSLEAEAFSRLTNLTLYDFGPHATLAILNYLTSAAELTHLALEINHKSDEIASLDRFYNLQLIPTICTRAPHLKQLSIRPILDDKAYVDIDELSLMLLAALPLKVLTMSKSRARVGELVELFPRIQVLRWPDLPVTLDRLFQFTACHQLEHLSVKLDLSPGVPKETLRDRLVPPASPCVLESDYSNLDGLNQAGTREVLSYVSQSIGWKHSKKPY</sequence>
<dbReference type="STRING" id="1108050.A0A0B7FD08"/>
<evidence type="ECO:0000313" key="2">
    <source>
        <dbReference type="Proteomes" id="UP000059188"/>
    </source>
</evidence>
<evidence type="ECO:0000313" key="1">
    <source>
        <dbReference type="EMBL" id="CEL55941.1"/>
    </source>
</evidence>
<keyword evidence="2" id="KW-1185">Reference proteome</keyword>
<organism evidence="1 2">
    <name type="scientific">Thanatephorus cucumeris (strain AG1-IB / isolate 7/3/14)</name>
    <name type="common">Lettuce bottom rot fungus</name>
    <name type="synonym">Rhizoctonia solani</name>
    <dbReference type="NCBI Taxonomy" id="1108050"/>
    <lineage>
        <taxon>Eukaryota</taxon>
        <taxon>Fungi</taxon>
        <taxon>Dikarya</taxon>
        <taxon>Basidiomycota</taxon>
        <taxon>Agaricomycotina</taxon>
        <taxon>Agaricomycetes</taxon>
        <taxon>Cantharellales</taxon>
        <taxon>Ceratobasidiaceae</taxon>
        <taxon>Rhizoctonia</taxon>
        <taxon>Rhizoctonia solani AG-1</taxon>
    </lineage>
</organism>
<dbReference type="OrthoDB" id="3217331at2759"/>
<proteinExistence type="predicted"/>
<evidence type="ECO:0008006" key="3">
    <source>
        <dbReference type="Google" id="ProtNLM"/>
    </source>
</evidence>
<gene>
    <name evidence="1" type="ORF">RSOLAG1IB_01954</name>
</gene>